<comment type="caution">
    <text evidence="2">The sequence shown here is derived from an EMBL/GenBank/DDBJ whole genome shotgun (WGS) entry which is preliminary data.</text>
</comment>
<gene>
    <name evidence="2" type="ORF">M9Y10_016751</name>
</gene>
<name>A0ABR2HXD5_9EUKA</name>
<reference evidence="2 3" key="1">
    <citation type="submission" date="2024-04" db="EMBL/GenBank/DDBJ databases">
        <title>Tritrichomonas musculus Genome.</title>
        <authorList>
            <person name="Alves-Ferreira E."/>
            <person name="Grigg M."/>
            <person name="Lorenzi H."/>
            <person name="Galac M."/>
        </authorList>
    </citation>
    <scope>NUCLEOTIDE SEQUENCE [LARGE SCALE GENOMIC DNA]</scope>
    <source>
        <strain evidence="2 3">EAF2021</strain>
    </source>
</reference>
<organism evidence="2 3">
    <name type="scientific">Tritrichomonas musculus</name>
    <dbReference type="NCBI Taxonomy" id="1915356"/>
    <lineage>
        <taxon>Eukaryota</taxon>
        <taxon>Metamonada</taxon>
        <taxon>Parabasalia</taxon>
        <taxon>Tritrichomonadida</taxon>
        <taxon>Tritrichomonadidae</taxon>
        <taxon>Tritrichomonas</taxon>
    </lineage>
</organism>
<feature type="compositionally biased region" description="Basic residues" evidence="1">
    <location>
        <begin position="602"/>
        <end position="616"/>
    </location>
</feature>
<evidence type="ECO:0000313" key="3">
    <source>
        <dbReference type="Proteomes" id="UP001470230"/>
    </source>
</evidence>
<dbReference type="Proteomes" id="UP001470230">
    <property type="component" value="Unassembled WGS sequence"/>
</dbReference>
<feature type="region of interest" description="Disordered" evidence="1">
    <location>
        <begin position="284"/>
        <end position="340"/>
    </location>
</feature>
<proteinExistence type="predicted"/>
<sequence length="616" mass="72075">MKDNTDSLPAIKSHSNDFSNTSLFNYINSIQIDRKSNLDILQNIKISHLHAKALSGFRPNCFPSTESYSDFIRKINKIESISIIYFQPQSVDIFRIMILICFLAIKSENLNLKKINDKDIKQNEIELANKLQKIDGVVSLINEGWLISNLKYHQITQEIDSIEFSNGTETILITPSNPQDFKKSLECSLSSPHSQKIISPSSPHSNQHSINRQRKQSTRQFDRTDYSTESSNNNDDDETDDEMGIETIFTDAKNTRLPLSRRTYSEPFITLDPMFIFENEKRNENESKTHISQNSKNNKIKQIDVHNNDIKMQPNRRKINNPIKKNKPKNNKNNDFNKSSYTSNYSYSSYSYSNSSDFDYSYYSSGEEETISNNDRNYSTERRRHHHRHRQMSKRIKSKLELRKLEETPNRVTQLYIDEFDDVRKLHSKHQNIQTDSEKKCKNNNIRDLDENDINDSDEEEINENKSNIDFQRPLKIKLNQTKLPIFNSYDNITEEEDDDDDLPINRNNSCSYFNEINDEYMIDDNDDHLIDNSSSDSNEDFDDLEYEPNKNNKKKNNCQFDQDEDDGNEKILPNMNEDIYCSEPFPTNNGNSNDNSLLSPNHRKPARTGKKRQIM</sequence>
<feature type="compositionally biased region" description="Basic residues" evidence="1">
    <location>
        <begin position="382"/>
        <end position="395"/>
    </location>
</feature>
<feature type="region of interest" description="Disordered" evidence="1">
    <location>
        <begin position="443"/>
        <end position="466"/>
    </location>
</feature>
<dbReference type="EMBL" id="JAPFFF010000021">
    <property type="protein sequence ID" value="KAK8854192.1"/>
    <property type="molecule type" value="Genomic_DNA"/>
</dbReference>
<evidence type="ECO:0000313" key="2">
    <source>
        <dbReference type="EMBL" id="KAK8854192.1"/>
    </source>
</evidence>
<feature type="region of interest" description="Disordered" evidence="1">
    <location>
        <begin position="192"/>
        <end position="241"/>
    </location>
</feature>
<feature type="compositionally biased region" description="Acidic residues" evidence="1">
    <location>
        <begin position="538"/>
        <end position="547"/>
    </location>
</feature>
<feature type="compositionally biased region" description="Polar residues" evidence="1">
    <location>
        <begin position="192"/>
        <end position="210"/>
    </location>
</feature>
<feature type="region of interest" description="Disordered" evidence="1">
    <location>
        <begin position="367"/>
        <end position="395"/>
    </location>
</feature>
<feature type="compositionally biased region" description="Acidic residues" evidence="1">
    <location>
        <begin position="450"/>
        <end position="462"/>
    </location>
</feature>
<evidence type="ECO:0000256" key="1">
    <source>
        <dbReference type="SAM" id="MobiDB-lite"/>
    </source>
</evidence>
<feature type="compositionally biased region" description="Low complexity" evidence="1">
    <location>
        <begin position="331"/>
        <end position="340"/>
    </location>
</feature>
<keyword evidence="3" id="KW-1185">Reference proteome</keyword>
<feature type="region of interest" description="Disordered" evidence="1">
    <location>
        <begin position="525"/>
        <end position="616"/>
    </location>
</feature>
<feature type="compositionally biased region" description="Basic residues" evidence="1">
    <location>
        <begin position="314"/>
        <end position="330"/>
    </location>
</feature>
<protein>
    <submittedName>
        <fullName evidence="2">Uncharacterized protein</fullName>
    </submittedName>
</protein>
<feature type="compositionally biased region" description="Low complexity" evidence="1">
    <location>
        <begin position="589"/>
        <end position="601"/>
    </location>
</feature>
<accession>A0ABR2HXD5</accession>